<dbReference type="Gene3D" id="3.30.830.10">
    <property type="entry name" value="Metalloenzyme, LuxS/M16 peptidase-like"/>
    <property type="match status" value="4"/>
</dbReference>
<protein>
    <recommendedName>
        <fullName evidence="4">Presequence protease, mitochondrial</fullName>
    </recommendedName>
</protein>
<dbReference type="FunFam" id="3.30.830.10:FF:000011">
    <property type="entry name" value="Presequence protease, mitochondrial"/>
    <property type="match status" value="1"/>
</dbReference>
<dbReference type="FunFam" id="3.30.830.10:FF:000009">
    <property type="entry name" value="Presequence protease, mitochondrial"/>
    <property type="match status" value="1"/>
</dbReference>
<dbReference type="GO" id="GO:0004222">
    <property type="term" value="F:metalloendopeptidase activity"/>
    <property type="evidence" value="ECO:0007669"/>
    <property type="project" value="TreeGrafter"/>
</dbReference>
<dbReference type="GO" id="GO:0016485">
    <property type="term" value="P:protein processing"/>
    <property type="evidence" value="ECO:0007669"/>
    <property type="project" value="TreeGrafter"/>
</dbReference>
<evidence type="ECO:0000313" key="14">
    <source>
        <dbReference type="Proteomes" id="UP000792457"/>
    </source>
</evidence>
<evidence type="ECO:0000256" key="11">
    <source>
        <dbReference type="ARBA" id="ARBA00023128"/>
    </source>
</evidence>
<evidence type="ECO:0000256" key="4">
    <source>
        <dbReference type="ARBA" id="ARBA00020167"/>
    </source>
</evidence>
<evidence type="ECO:0000256" key="1">
    <source>
        <dbReference type="ARBA" id="ARBA00001947"/>
    </source>
</evidence>
<evidence type="ECO:0000313" key="13">
    <source>
        <dbReference type="EMBL" id="KAG8227565.1"/>
    </source>
</evidence>
<dbReference type="InterPro" id="IPR013578">
    <property type="entry name" value="Peptidase_M16C_assoc"/>
</dbReference>
<evidence type="ECO:0000256" key="10">
    <source>
        <dbReference type="ARBA" id="ARBA00023049"/>
    </source>
</evidence>
<evidence type="ECO:0000256" key="3">
    <source>
        <dbReference type="ARBA" id="ARBA00007575"/>
    </source>
</evidence>
<evidence type="ECO:0000256" key="7">
    <source>
        <dbReference type="ARBA" id="ARBA00022801"/>
    </source>
</evidence>
<sequence>MANRNSYHLAWSRRGIRTSMMPAILSLRNSPLKSCNFLNHTRASTSHVHHNVIAHQTSEVVSWDIKQVREGSCVEGWTVEEVSPVKDFHLTAIRLKHPATGARFLHLARADKNQAFSVGFRTPPPDSSGLPHILEHTVLCGSKKYPVRDPFFKMLGGRTLATFMNAMTGSDYTMYPFATRNPADFENLMSVYLDAVFFPRLRETDFRQEGWRLEHCDPHDPTSPITLKGVVFNEMKGAFSDPQSLFGQKLLCSLLPSGAYGKVSGGDPLSIPSLTWEDLRSFHARYYHPGNARFFTYGDFYLPSVLKFITQNYIEASRKELPAITDIPPEPRWTKPRSEHLDCSRDPMAPNPENQSTVAVASACCDIKDIDETFLLDILSDLLIRGPEAPFYSHLIEPGLGSGYAPATGFDSSTRDTIFAIGLQGLKNSDLEKALEAVRKATDAVISKGDGLEEERIAAVLHRVELAARDETHCMGSSLGLTLLSEITPLWNHDGDIISYLKVGDRVETLKKRLKDNPNALRKATEKYLGNNPHQLILTMAPKEDYEEMQSKKENDLLLSKVSQLSVAEKEKVYQLGLALAKEQQMDEDLSCLPKLSADDLSLKVESDGAKVVQRMSIPLQSSVQPTNGVSYIRAALDVAGLPKHLQSYIPIFCLAASKMGTAKHNARDFDRSVSLSTGGIGFGSQVAAAPAPNCSPLTFRESLLLSTICLDRNSKKALKLCSELWHAAANGSWMDSHRLAILLREESAALANGVPHSGHAYALSAAAAKVSPAARRREISTVGLAHLEIIKRAAAKASESGSGAEEILQGVREIGSALFGPDRGNRLRISINSSPETEHQLLEQVTSFLVDIPPSSSSINIDPYEKESLCYSSEDSAQNTHYMLPLPVNFAAKAVATGVAYKHPDYAPLKILARLLSARYLHPRIREEGGAYGSGADISTDGIFNFFSYRDPHCANTFEVFDGSQKWVISSNSVTDTYLEEAKLGVFQRVDAPVAPGNRGMDRFLRGVDDELFQWHREQLMAVTCDDLLRVANNYLTVDGSLPFSCALLGPQNDFTNNNSKWKVTVPED</sequence>
<keyword evidence="9" id="KW-0809">Transit peptide</keyword>
<feature type="domain" description="Peptidase M16C associated" evidence="12">
    <location>
        <begin position="540"/>
        <end position="794"/>
    </location>
</feature>
<evidence type="ECO:0000256" key="8">
    <source>
        <dbReference type="ARBA" id="ARBA00022833"/>
    </source>
</evidence>
<keyword evidence="8" id="KW-0862">Zinc</keyword>
<dbReference type="OrthoDB" id="10250783at2759"/>
<comment type="subcellular location">
    <subcellularLocation>
        <location evidence="2">Mitochondrion</location>
    </subcellularLocation>
</comment>
<keyword evidence="11" id="KW-0496">Mitochondrion</keyword>
<evidence type="ECO:0000256" key="6">
    <source>
        <dbReference type="ARBA" id="ARBA00022723"/>
    </source>
</evidence>
<keyword evidence="14" id="KW-1185">Reference proteome</keyword>
<comment type="similarity">
    <text evidence="3">Belongs to the peptidase M16 family. PreP subfamily.</text>
</comment>
<dbReference type="GO" id="GO:0005759">
    <property type="term" value="C:mitochondrial matrix"/>
    <property type="evidence" value="ECO:0007669"/>
    <property type="project" value="TreeGrafter"/>
</dbReference>
<dbReference type="InterPro" id="IPR007863">
    <property type="entry name" value="Peptidase_M16_C"/>
</dbReference>
<name>A0A8K0K5C6_LADFU</name>
<dbReference type="FunFam" id="3.30.830.10:FF:000013">
    <property type="entry name" value="Mitochondrial presequence protease"/>
    <property type="match status" value="1"/>
</dbReference>
<keyword evidence="10" id="KW-0482">Metalloprotease</keyword>
<proteinExistence type="inferred from homology"/>
<organism evidence="13 14">
    <name type="scientific">Ladona fulva</name>
    <name type="common">Scarce chaser dragonfly</name>
    <name type="synonym">Libellula fulva</name>
    <dbReference type="NCBI Taxonomy" id="123851"/>
    <lineage>
        <taxon>Eukaryota</taxon>
        <taxon>Metazoa</taxon>
        <taxon>Ecdysozoa</taxon>
        <taxon>Arthropoda</taxon>
        <taxon>Hexapoda</taxon>
        <taxon>Insecta</taxon>
        <taxon>Pterygota</taxon>
        <taxon>Palaeoptera</taxon>
        <taxon>Odonata</taxon>
        <taxon>Epiprocta</taxon>
        <taxon>Anisoptera</taxon>
        <taxon>Libelluloidea</taxon>
        <taxon>Libellulidae</taxon>
        <taxon>Ladona</taxon>
    </lineage>
</organism>
<dbReference type="EMBL" id="KZ308327">
    <property type="protein sequence ID" value="KAG8227565.1"/>
    <property type="molecule type" value="Genomic_DNA"/>
</dbReference>
<dbReference type="InterPro" id="IPR055130">
    <property type="entry name" value="PreP_C"/>
</dbReference>
<dbReference type="SMART" id="SM01264">
    <property type="entry name" value="M16C_associated"/>
    <property type="match status" value="1"/>
</dbReference>
<dbReference type="SUPFAM" id="SSF63411">
    <property type="entry name" value="LuxS/MPP-like metallohydrolase"/>
    <property type="match status" value="4"/>
</dbReference>
<evidence type="ECO:0000256" key="2">
    <source>
        <dbReference type="ARBA" id="ARBA00004173"/>
    </source>
</evidence>
<dbReference type="AlphaFoldDB" id="A0A8K0K5C6"/>
<dbReference type="InterPro" id="IPR011765">
    <property type="entry name" value="Pept_M16_N"/>
</dbReference>
<gene>
    <name evidence="13" type="ORF">J437_LFUL000665</name>
</gene>
<reference evidence="13" key="1">
    <citation type="submission" date="2013-04" db="EMBL/GenBank/DDBJ databases">
        <authorList>
            <person name="Qu J."/>
            <person name="Murali S.C."/>
            <person name="Bandaranaike D."/>
            <person name="Bellair M."/>
            <person name="Blankenburg K."/>
            <person name="Chao H."/>
            <person name="Dinh H."/>
            <person name="Doddapaneni H."/>
            <person name="Downs B."/>
            <person name="Dugan-Rocha S."/>
            <person name="Elkadiri S."/>
            <person name="Gnanaolivu R.D."/>
            <person name="Hernandez B."/>
            <person name="Javaid M."/>
            <person name="Jayaseelan J.C."/>
            <person name="Lee S."/>
            <person name="Li M."/>
            <person name="Ming W."/>
            <person name="Munidasa M."/>
            <person name="Muniz J."/>
            <person name="Nguyen L."/>
            <person name="Ongeri F."/>
            <person name="Osuji N."/>
            <person name="Pu L.-L."/>
            <person name="Puazo M."/>
            <person name="Qu C."/>
            <person name="Quiroz J."/>
            <person name="Raj R."/>
            <person name="Weissenberger G."/>
            <person name="Xin Y."/>
            <person name="Zou X."/>
            <person name="Han Y."/>
            <person name="Richards S."/>
            <person name="Worley K."/>
            <person name="Muzny D."/>
            <person name="Gibbs R."/>
        </authorList>
    </citation>
    <scope>NUCLEOTIDE SEQUENCE</scope>
    <source>
        <strain evidence="13">Sampled in the wild</strain>
    </source>
</reference>
<keyword evidence="7" id="KW-0378">Hydrolase</keyword>
<dbReference type="Pfam" id="PF22516">
    <property type="entry name" value="PreP_C"/>
    <property type="match status" value="1"/>
</dbReference>
<dbReference type="Pfam" id="PF08367">
    <property type="entry name" value="M16C_assoc"/>
    <property type="match status" value="1"/>
</dbReference>
<dbReference type="Pfam" id="PF00675">
    <property type="entry name" value="Peptidase_M16"/>
    <property type="match status" value="1"/>
</dbReference>
<dbReference type="Pfam" id="PF05193">
    <property type="entry name" value="Peptidase_M16_C"/>
    <property type="match status" value="1"/>
</dbReference>
<comment type="cofactor">
    <cofactor evidence="1">
        <name>Zn(2+)</name>
        <dbReference type="ChEBI" id="CHEBI:29105"/>
    </cofactor>
</comment>
<dbReference type="GO" id="GO:0046872">
    <property type="term" value="F:metal ion binding"/>
    <property type="evidence" value="ECO:0007669"/>
    <property type="project" value="UniProtKB-KW"/>
</dbReference>
<dbReference type="PANTHER" id="PTHR43016">
    <property type="entry name" value="PRESEQUENCE PROTEASE"/>
    <property type="match status" value="1"/>
</dbReference>
<reference evidence="13" key="2">
    <citation type="submission" date="2017-10" db="EMBL/GenBank/DDBJ databases">
        <title>Ladona fulva Genome sequencing and assembly.</title>
        <authorList>
            <person name="Murali S."/>
            <person name="Richards S."/>
            <person name="Bandaranaike D."/>
            <person name="Bellair M."/>
            <person name="Blankenburg K."/>
            <person name="Chao H."/>
            <person name="Dinh H."/>
            <person name="Doddapaneni H."/>
            <person name="Dugan-Rocha S."/>
            <person name="Elkadiri S."/>
            <person name="Gnanaolivu R."/>
            <person name="Hernandez B."/>
            <person name="Skinner E."/>
            <person name="Javaid M."/>
            <person name="Lee S."/>
            <person name="Li M."/>
            <person name="Ming W."/>
            <person name="Munidasa M."/>
            <person name="Muniz J."/>
            <person name="Nguyen L."/>
            <person name="Hughes D."/>
            <person name="Osuji N."/>
            <person name="Pu L.-L."/>
            <person name="Puazo M."/>
            <person name="Qu C."/>
            <person name="Quiroz J."/>
            <person name="Raj R."/>
            <person name="Weissenberger G."/>
            <person name="Xin Y."/>
            <person name="Zou X."/>
            <person name="Han Y."/>
            <person name="Worley K."/>
            <person name="Muzny D."/>
            <person name="Gibbs R."/>
        </authorList>
    </citation>
    <scope>NUCLEOTIDE SEQUENCE</scope>
    <source>
        <strain evidence="13">Sampled in the wild</strain>
    </source>
</reference>
<evidence type="ECO:0000259" key="12">
    <source>
        <dbReference type="SMART" id="SM01264"/>
    </source>
</evidence>
<keyword evidence="6" id="KW-0479">Metal-binding</keyword>
<keyword evidence="5" id="KW-0645">Protease</keyword>
<evidence type="ECO:0000256" key="9">
    <source>
        <dbReference type="ARBA" id="ARBA00022946"/>
    </source>
</evidence>
<evidence type="ECO:0000256" key="5">
    <source>
        <dbReference type="ARBA" id="ARBA00022670"/>
    </source>
</evidence>
<dbReference type="InterPro" id="IPR011249">
    <property type="entry name" value="Metalloenz_LuxS/M16"/>
</dbReference>
<dbReference type="Proteomes" id="UP000792457">
    <property type="component" value="Unassembled WGS sequence"/>
</dbReference>
<comment type="caution">
    <text evidence="13">The sequence shown here is derived from an EMBL/GenBank/DDBJ whole genome shotgun (WGS) entry which is preliminary data.</text>
</comment>
<accession>A0A8K0K5C6</accession>
<dbReference type="PANTHER" id="PTHR43016:SF13">
    <property type="entry name" value="PRESEQUENCE PROTEASE, MITOCHONDRIAL"/>
    <property type="match status" value="1"/>
</dbReference>